<keyword evidence="2" id="KW-1185">Reference proteome</keyword>
<dbReference type="Proteomes" id="UP000654604">
    <property type="component" value="Unassembled WGS sequence"/>
</dbReference>
<gene>
    <name evidence="1" type="ORF">IQ215_01755</name>
</gene>
<evidence type="ECO:0000313" key="1">
    <source>
        <dbReference type="EMBL" id="MBE9221411.1"/>
    </source>
</evidence>
<dbReference type="RefSeq" id="WP_193799600.1">
    <property type="nucleotide sequence ID" value="NZ_JADEWC010000002.1"/>
</dbReference>
<accession>A0ABR9V0J6</accession>
<reference evidence="1 2" key="1">
    <citation type="submission" date="2020-10" db="EMBL/GenBank/DDBJ databases">
        <authorList>
            <person name="Castelo-Branco R."/>
            <person name="Eusebio N."/>
            <person name="Adriana R."/>
            <person name="Vieira A."/>
            <person name="Brugerolle De Fraissinette N."/>
            <person name="Rezende De Castro R."/>
            <person name="Schneider M.P."/>
            <person name="Vasconcelos V."/>
            <person name="Leao P.N."/>
        </authorList>
    </citation>
    <scope>NUCLEOTIDE SEQUENCE [LARGE SCALE GENOMIC DNA]</scope>
    <source>
        <strain evidence="1 2">LEGE 03274</strain>
    </source>
</reference>
<organism evidence="1 2">
    <name type="scientific">Cyanobacterium stanieri LEGE 03274</name>
    <dbReference type="NCBI Taxonomy" id="1828756"/>
    <lineage>
        <taxon>Bacteria</taxon>
        <taxon>Bacillati</taxon>
        <taxon>Cyanobacteriota</taxon>
        <taxon>Cyanophyceae</taxon>
        <taxon>Oscillatoriophycideae</taxon>
        <taxon>Chroococcales</taxon>
        <taxon>Geminocystaceae</taxon>
        <taxon>Cyanobacterium</taxon>
    </lineage>
</organism>
<dbReference type="EMBL" id="JADEWC010000002">
    <property type="protein sequence ID" value="MBE9221411.1"/>
    <property type="molecule type" value="Genomic_DNA"/>
</dbReference>
<comment type="caution">
    <text evidence="1">The sequence shown here is derived from an EMBL/GenBank/DDBJ whole genome shotgun (WGS) entry which is preliminary data.</text>
</comment>
<evidence type="ECO:0000313" key="2">
    <source>
        <dbReference type="Proteomes" id="UP000654604"/>
    </source>
</evidence>
<name>A0ABR9V0J6_9CHRO</name>
<sequence length="195" mass="22846">MTYSTKELIDFLEMELKATWSGKRLIFNTSEKLDNPVVSKALDMDKTGRVFIFRDFRRQIHEYQEKNNVSGLIKRKITFKGKSFSFPEVYNQLIAIDGDKDFLVEAKASVLDFWKEVTEDMKYYLSEDRENELTSEQLEELYQEAEWAELDTGKDEVYLGLCWGNPNEYVNQWAQPESGCRRIIASYDKPSSISI</sequence>
<proteinExistence type="predicted"/>
<protein>
    <submittedName>
        <fullName evidence="1">Uncharacterized protein</fullName>
    </submittedName>
</protein>